<feature type="non-terminal residue" evidence="2">
    <location>
        <position position="1"/>
    </location>
</feature>
<feature type="region of interest" description="Disordered" evidence="1">
    <location>
        <begin position="106"/>
        <end position="204"/>
    </location>
</feature>
<proteinExistence type="predicted"/>
<feature type="compositionally biased region" description="Low complexity" evidence="1">
    <location>
        <begin position="136"/>
        <end position="147"/>
    </location>
</feature>
<feature type="compositionally biased region" description="Polar residues" evidence="1">
    <location>
        <begin position="13"/>
        <end position="22"/>
    </location>
</feature>
<feature type="compositionally biased region" description="Basic and acidic residues" evidence="1">
    <location>
        <begin position="190"/>
        <end position="204"/>
    </location>
</feature>
<name>A0A9Q3K2T6_9BASI</name>
<gene>
    <name evidence="2" type="ORF">O181_112656</name>
</gene>
<dbReference type="Proteomes" id="UP000765509">
    <property type="component" value="Unassembled WGS sequence"/>
</dbReference>
<feature type="region of interest" description="Disordered" evidence="1">
    <location>
        <begin position="1"/>
        <end position="76"/>
    </location>
</feature>
<evidence type="ECO:0000313" key="2">
    <source>
        <dbReference type="EMBL" id="MBW0572941.1"/>
    </source>
</evidence>
<evidence type="ECO:0000313" key="3">
    <source>
        <dbReference type="Proteomes" id="UP000765509"/>
    </source>
</evidence>
<feature type="non-terminal residue" evidence="2">
    <location>
        <position position="204"/>
    </location>
</feature>
<feature type="compositionally biased region" description="Polar residues" evidence="1">
    <location>
        <begin position="49"/>
        <end position="74"/>
    </location>
</feature>
<protein>
    <submittedName>
        <fullName evidence="2">Uncharacterized protein</fullName>
    </submittedName>
</protein>
<accession>A0A9Q3K2T6</accession>
<feature type="compositionally biased region" description="Basic residues" evidence="1">
    <location>
        <begin position="111"/>
        <end position="121"/>
    </location>
</feature>
<comment type="caution">
    <text evidence="2">The sequence shown here is derived from an EMBL/GenBank/DDBJ whole genome shotgun (WGS) entry which is preliminary data.</text>
</comment>
<dbReference type="AlphaFoldDB" id="A0A9Q3K2T6"/>
<evidence type="ECO:0000256" key="1">
    <source>
        <dbReference type="SAM" id="MobiDB-lite"/>
    </source>
</evidence>
<organism evidence="2 3">
    <name type="scientific">Austropuccinia psidii MF-1</name>
    <dbReference type="NCBI Taxonomy" id="1389203"/>
    <lineage>
        <taxon>Eukaryota</taxon>
        <taxon>Fungi</taxon>
        <taxon>Dikarya</taxon>
        <taxon>Basidiomycota</taxon>
        <taxon>Pucciniomycotina</taxon>
        <taxon>Pucciniomycetes</taxon>
        <taxon>Pucciniales</taxon>
        <taxon>Sphaerophragmiaceae</taxon>
        <taxon>Austropuccinia</taxon>
    </lineage>
</organism>
<sequence>NPTVEEKYIPLETKSQANTPVTHSEPESSKGKGKRHSEGLITSKKGTPIATQRNRKPQSSASIQGKPTLTTCTGKITIINPVVTSKGKLPKSADNKFVQGTVKEDIERLSRTRRPGRRHLGHSGGWKNNEGDDINPAIQAPIQQEPQTRGLEGYGASSSAPPTPQRFMSMEHGKQEVQPSISLGRTWTKLPEDLSQRDRLQGPF</sequence>
<dbReference type="EMBL" id="AVOT02091044">
    <property type="protein sequence ID" value="MBW0572941.1"/>
    <property type="molecule type" value="Genomic_DNA"/>
</dbReference>
<reference evidence="2" key="1">
    <citation type="submission" date="2021-03" db="EMBL/GenBank/DDBJ databases">
        <title>Draft genome sequence of rust myrtle Austropuccinia psidii MF-1, a brazilian biotype.</title>
        <authorList>
            <person name="Quecine M.C."/>
            <person name="Pachon D.M.R."/>
            <person name="Bonatelli M.L."/>
            <person name="Correr F.H."/>
            <person name="Franceschini L.M."/>
            <person name="Leite T.F."/>
            <person name="Margarido G.R.A."/>
            <person name="Almeida C.A."/>
            <person name="Ferrarezi J.A."/>
            <person name="Labate C.A."/>
        </authorList>
    </citation>
    <scope>NUCLEOTIDE SEQUENCE</scope>
    <source>
        <strain evidence="2">MF-1</strain>
    </source>
</reference>
<keyword evidence="3" id="KW-1185">Reference proteome</keyword>